<name>A0A4Y1VHN5_BACUN</name>
<dbReference type="AlphaFoldDB" id="A0A4Y1VHN5"/>
<dbReference type="EMBL" id="JAQNSB010000033">
    <property type="protein sequence ID" value="MDC1856686.1"/>
    <property type="molecule type" value="Genomic_DNA"/>
</dbReference>
<reference evidence="3" key="2">
    <citation type="submission" date="2022-10" db="EMBL/GenBank/DDBJ databases">
        <title>Human gut microbiome strain richness.</title>
        <authorList>
            <person name="Chen-Liaw A."/>
        </authorList>
    </citation>
    <scope>NUCLEOTIDE SEQUENCE</scope>
    <source>
        <strain evidence="3">BSD2780061687st1_G10_BSD2780061687b_171204</strain>
    </source>
</reference>
<dbReference type="SUPFAM" id="SSF75005">
    <property type="entry name" value="Arabinanase/levansucrase/invertase"/>
    <property type="match status" value="1"/>
</dbReference>
<evidence type="ECO:0000256" key="1">
    <source>
        <dbReference type="SAM" id="SignalP"/>
    </source>
</evidence>
<proteinExistence type="predicted"/>
<gene>
    <name evidence="2" type="ORF">Bun01g_22220</name>
    <name evidence="3" type="ORF">POZ22_18150</name>
</gene>
<dbReference type="EMBL" id="AP019724">
    <property type="protein sequence ID" value="BBK87852.1"/>
    <property type="molecule type" value="Genomic_DNA"/>
</dbReference>
<reference evidence="2 4" key="1">
    <citation type="submission" date="2019-06" db="EMBL/GenBank/DDBJ databases">
        <title>Complete genome sequence of Bacteroides uniformis NBRC 113350.</title>
        <authorList>
            <person name="Miura T."/>
            <person name="Furukawa M."/>
            <person name="Shimamura M."/>
            <person name="Ohyama Y."/>
            <person name="Yamazoe A."/>
            <person name="Kawasaki H."/>
        </authorList>
    </citation>
    <scope>NUCLEOTIDE SEQUENCE [LARGE SCALE GENOMIC DNA]</scope>
    <source>
        <strain evidence="2 4">NBRC 113350</strain>
    </source>
</reference>
<dbReference type="Gene3D" id="2.115.10.20">
    <property type="entry name" value="Glycosyl hydrolase domain, family 43"/>
    <property type="match status" value="1"/>
</dbReference>
<evidence type="ECO:0000313" key="2">
    <source>
        <dbReference type="EMBL" id="BBK87852.1"/>
    </source>
</evidence>
<keyword evidence="1" id="KW-0732">Signal</keyword>
<dbReference type="Proteomes" id="UP001214113">
    <property type="component" value="Unassembled WGS sequence"/>
</dbReference>
<protein>
    <submittedName>
        <fullName evidence="2">Uncharacterized protein</fullName>
    </submittedName>
</protein>
<feature type="chain" id="PRO_5042721555" evidence="1">
    <location>
        <begin position="25"/>
        <end position="163"/>
    </location>
</feature>
<sequence>MKRIKLFTAALLLAAISAGNDVWALSDSRKKDTRPVKSPQFFSGNANPLLDFIFVADPTSVEYNGRLYVYGTNDTQQLDSVGKDGKNTYQYIHSLVMLSTDDMVNWTYHGLIEVKVLSPWGIASWAPSIVSRVESDGKTYAGEPVHPRIRPLQGSFRPGCRDR</sequence>
<dbReference type="Proteomes" id="UP000320533">
    <property type="component" value="Chromosome"/>
</dbReference>
<evidence type="ECO:0000313" key="4">
    <source>
        <dbReference type="Proteomes" id="UP000320533"/>
    </source>
</evidence>
<dbReference type="RefSeq" id="WP_229103257.1">
    <property type="nucleotide sequence ID" value="NZ_AP019724.1"/>
</dbReference>
<feature type="signal peptide" evidence="1">
    <location>
        <begin position="1"/>
        <end position="24"/>
    </location>
</feature>
<dbReference type="InterPro" id="IPR023296">
    <property type="entry name" value="Glyco_hydro_beta-prop_sf"/>
</dbReference>
<dbReference type="KEGG" id="bun:Bun01g_22220"/>
<evidence type="ECO:0000313" key="3">
    <source>
        <dbReference type="EMBL" id="MDC1856686.1"/>
    </source>
</evidence>
<organism evidence="2 4">
    <name type="scientific">Bacteroides uniformis</name>
    <dbReference type="NCBI Taxonomy" id="820"/>
    <lineage>
        <taxon>Bacteria</taxon>
        <taxon>Pseudomonadati</taxon>
        <taxon>Bacteroidota</taxon>
        <taxon>Bacteroidia</taxon>
        <taxon>Bacteroidales</taxon>
        <taxon>Bacteroidaceae</taxon>
        <taxon>Bacteroides</taxon>
    </lineage>
</organism>
<accession>A0A4Y1VHN5</accession>